<keyword evidence="3" id="KW-1185">Reference proteome</keyword>
<dbReference type="EMBL" id="CP007151">
    <property type="protein sequence ID" value="AHI30271.1"/>
    <property type="molecule type" value="Genomic_DNA"/>
</dbReference>
<evidence type="ECO:0000256" key="1">
    <source>
        <dbReference type="SAM" id="MobiDB-lite"/>
    </source>
</evidence>
<feature type="compositionally biased region" description="Polar residues" evidence="1">
    <location>
        <begin position="1"/>
        <end position="10"/>
    </location>
</feature>
<protein>
    <recommendedName>
        <fullName evidence="4">Capsid assembly protein</fullName>
    </recommendedName>
</protein>
<reference evidence="2 3" key="1">
    <citation type="journal article" date="2014" name="Genome Announc.">
        <title>Draft Genome Sequences of Marinobacter similis A3d10T and Marinobacter salarius R9SW1T.</title>
        <authorList>
            <person name="Ivanova E.P."/>
            <person name="Ng H.J."/>
            <person name="Webb H.K."/>
            <person name="Feng G."/>
            <person name="Oshima K."/>
            <person name="Hattori M."/>
            <person name="Ohkuma M."/>
            <person name="Sergeev A.F."/>
            <person name="Mikhailov V.V."/>
            <person name="Crawford R.J."/>
            <person name="Sawabe T."/>
        </authorList>
    </citation>
    <scope>NUCLEOTIDE SEQUENCE [LARGE SCALE GENOMIC DNA]</scope>
    <source>
        <strain evidence="2 3">A3d10</strain>
    </source>
</reference>
<dbReference type="AlphaFoldDB" id="W5YME1"/>
<dbReference type="Proteomes" id="UP000061489">
    <property type="component" value="Chromosome"/>
</dbReference>
<dbReference type="KEGG" id="msx:AU14_17505"/>
<evidence type="ECO:0000313" key="2">
    <source>
        <dbReference type="EMBL" id="AHI30271.1"/>
    </source>
</evidence>
<organism evidence="2 3">
    <name type="scientific">Marinobacter similis</name>
    <dbReference type="NCBI Taxonomy" id="1420916"/>
    <lineage>
        <taxon>Bacteria</taxon>
        <taxon>Pseudomonadati</taxon>
        <taxon>Pseudomonadota</taxon>
        <taxon>Gammaproteobacteria</taxon>
        <taxon>Pseudomonadales</taxon>
        <taxon>Marinobacteraceae</taxon>
        <taxon>Marinobacter</taxon>
    </lineage>
</organism>
<gene>
    <name evidence="2" type="ORF">AU14_17505</name>
</gene>
<proteinExistence type="predicted"/>
<dbReference type="HOGENOM" id="CLU_1183904_0_0_6"/>
<sequence length="234" mass="26148">MEPQVNTPTEQPKVDLTDVTVQDSNGNFLPMGEEQKPSGLPEGFESVEQLIDRYNDLLEKSKGQETQEPKEEPKAEEPKVDETQQPADEDEGDEPDERDERIKALELQIHDQELVRQVGGEEEYAKLRDWASKNIEADELDFYNDVLDSSDLAAKKLAVKAMQAIHRDASGFEGKQVTGSNAQTSTAFKSEGELHEAMADPRYYRNDSVGEAYRADIAQRAASLISGPSVNGWY</sequence>
<dbReference type="STRING" id="1420916.AU14_17505"/>
<evidence type="ECO:0000313" key="3">
    <source>
        <dbReference type="Proteomes" id="UP000061489"/>
    </source>
</evidence>
<feature type="region of interest" description="Disordered" evidence="1">
    <location>
        <begin position="1"/>
        <end position="101"/>
    </location>
</feature>
<accession>W5YME1</accession>
<dbReference type="RefSeq" id="WP_041342827.1">
    <property type="nucleotide sequence ID" value="NZ_CP007151.1"/>
</dbReference>
<feature type="compositionally biased region" description="Acidic residues" evidence="1">
    <location>
        <begin position="87"/>
        <end position="97"/>
    </location>
</feature>
<name>W5YME1_9GAMM</name>
<feature type="compositionally biased region" description="Basic and acidic residues" evidence="1">
    <location>
        <begin position="50"/>
        <end position="82"/>
    </location>
</feature>
<evidence type="ECO:0008006" key="4">
    <source>
        <dbReference type="Google" id="ProtNLM"/>
    </source>
</evidence>
<dbReference type="OrthoDB" id="5465466at2"/>